<dbReference type="Gene3D" id="3.20.20.140">
    <property type="entry name" value="Metal-dependent hydrolases"/>
    <property type="match status" value="1"/>
</dbReference>
<dbReference type="InterPro" id="IPR032466">
    <property type="entry name" value="Metal_Hydrolase"/>
</dbReference>
<dbReference type="InterPro" id="IPR006680">
    <property type="entry name" value="Amidohydro-rel"/>
</dbReference>
<keyword evidence="1" id="KW-0378">Hydrolase</keyword>
<dbReference type="EMBL" id="AVPL01000017">
    <property type="protein sequence ID" value="KGN41465.1"/>
    <property type="molecule type" value="Genomic_DNA"/>
</dbReference>
<evidence type="ECO:0000259" key="2">
    <source>
        <dbReference type="Pfam" id="PF01979"/>
    </source>
</evidence>
<feature type="domain" description="Amidohydrolase-related" evidence="2">
    <location>
        <begin position="58"/>
        <end position="425"/>
    </location>
</feature>
<evidence type="ECO:0000313" key="3">
    <source>
        <dbReference type="EMBL" id="KGN41465.1"/>
    </source>
</evidence>
<reference evidence="3 4" key="1">
    <citation type="submission" date="2013-08" db="EMBL/GenBank/DDBJ databases">
        <title>The genome sequence of Knoellia aerolata.</title>
        <authorList>
            <person name="Zhu W."/>
            <person name="Wang G."/>
        </authorList>
    </citation>
    <scope>NUCLEOTIDE SEQUENCE [LARGE SCALE GENOMIC DNA]</scope>
    <source>
        <strain evidence="3 4">DSM 18566</strain>
    </source>
</reference>
<dbReference type="Gene3D" id="2.30.40.10">
    <property type="entry name" value="Urease, subunit C, domain 1"/>
    <property type="match status" value="1"/>
</dbReference>
<dbReference type="AlphaFoldDB" id="A0A0A0JVP5"/>
<dbReference type="Pfam" id="PF01979">
    <property type="entry name" value="Amidohydro_1"/>
    <property type="match status" value="1"/>
</dbReference>
<proteinExistence type="predicted"/>
<dbReference type="PANTHER" id="PTHR43794">
    <property type="entry name" value="AMINOHYDROLASE SSNA-RELATED"/>
    <property type="match status" value="1"/>
</dbReference>
<dbReference type="InterPro" id="IPR050287">
    <property type="entry name" value="MTA/SAH_deaminase"/>
</dbReference>
<comment type="caution">
    <text evidence="3">The sequence shown here is derived from an EMBL/GenBank/DDBJ whole genome shotgun (WGS) entry which is preliminary data.</text>
</comment>
<dbReference type="GO" id="GO:0016810">
    <property type="term" value="F:hydrolase activity, acting on carbon-nitrogen (but not peptide) bonds"/>
    <property type="evidence" value="ECO:0007669"/>
    <property type="project" value="InterPro"/>
</dbReference>
<dbReference type="SUPFAM" id="SSF51338">
    <property type="entry name" value="Composite domain of metallo-dependent hydrolases"/>
    <property type="match status" value="2"/>
</dbReference>
<dbReference type="SUPFAM" id="SSF51556">
    <property type="entry name" value="Metallo-dependent hydrolases"/>
    <property type="match status" value="1"/>
</dbReference>
<dbReference type="CDD" id="cd01298">
    <property type="entry name" value="ATZ_TRZ_like"/>
    <property type="match status" value="1"/>
</dbReference>
<evidence type="ECO:0000256" key="1">
    <source>
        <dbReference type="ARBA" id="ARBA00022801"/>
    </source>
</evidence>
<gene>
    <name evidence="3" type="ORF">N801_07265</name>
</gene>
<dbReference type="STRING" id="1385519.N801_07265"/>
<dbReference type="Proteomes" id="UP000030013">
    <property type="component" value="Unassembled WGS sequence"/>
</dbReference>
<name>A0A0A0JVP5_9MICO</name>
<dbReference type="InterPro" id="IPR011059">
    <property type="entry name" value="Metal-dep_hydrolase_composite"/>
</dbReference>
<protein>
    <submittedName>
        <fullName evidence="3">S-adenosylhomocysteine deaminase</fullName>
    </submittedName>
</protein>
<sequence length="474" mass="49171">MVVRDLALVVTVDAEDTVMRDVTLVVEDGVITAIGPDVAPAMDGDGSEVVIDGRGRLALPGLVNLHTHLPMTLLRGIAEGVDLQGFLERVWAAEGAVMDPATVELGATLGALESLLGGCTTQLDMYFHHEAAHRGAVAAGSRHVGGPTFFDGPGPDGLAWEERIAGLRGWPSAIREAGGPRVPVAAMPHSTYTCSVEHLAEVARVLAEVTDPEAGDLPPVLHTHVSENAAENADLAARLGATPTELLASAGVVGNATRVADASRMRVVFGHGVHLSGPDRATAAAAGVTVAHCPGSNLKLASGALDWARWRADGIRLGLGTDGCASSNDLDMWQVMRQAAHLAALTSGRPDLHATEILRAATIEGARALGMDALIGSLEVGKRADLVLLDLEQPHLAPVHDVPALLVHAAGRGDVTHVLVDGRIVVSDRRSTLLDTRELLDRCRARARDAAAAAAAAHAHAHAHAAAVVDAREA</sequence>
<evidence type="ECO:0000313" key="4">
    <source>
        <dbReference type="Proteomes" id="UP000030013"/>
    </source>
</evidence>
<dbReference type="PANTHER" id="PTHR43794:SF11">
    <property type="entry name" value="AMIDOHYDROLASE-RELATED DOMAIN-CONTAINING PROTEIN"/>
    <property type="match status" value="1"/>
</dbReference>
<accession>A0A0A0JVP5</accession>
<organism evidence="3 4">
    <name type="scientific">Knoellia aerolata DSM 18566</name>
    <dbReference type="NCBI Taxonomy" id="1385519"/>
    <lineage>
        <taxon>Bacteria</taxon>
        <taxon>Bacillati</taxon>
        <taxon>Actinomycetota</taxon>
        <taxon>Actinomycetes</taxon>
        <taxon>Micrococcales</taxon>
        <taxon>Intrasporangiaceae</taxon>
        <taxon>Knoellia</taxon>
    </lineage>
</organism>
<keyword evidence="4" id="KW-1185">Reference proteome</keyword>
<dbReference type="eggNOG" id="COG0402">
    <property type="taxonomic scope" value="Bacteria"/>
</dbReference>